<dbReference type="InterPro" id="IPR000873">
    <property type="entry name" value="AMP-dep_synth/lig_dom"/>
</dbReference>
<sequence>MQNLKHEHSKTVANLFERTAAIAPDLPFVAWREAANSPFQEETYSAFLQEVEVQRERYATAGYGVGMRVAVLIGNRPEFYTQYLALNGLGVSIVPLNPQATPAEMRYVINHSGVILALFHPKFSQQLEAALSDREQELPCADITSMYAPIPAPETFAARQTGDCADEAAVLYTSGTTGKPKGCILTNQYVLEAGHAYANWGGMLSFQFGQERLLNPLPLFHMNNLVVSTTAMIEIAGCNVMIERFSPTGWWQDCRQSNASAIHYLGVMPAMLLNQSVEESEIVPSIRIGVGAGVDPKHHAIFEERFKFPLIELWGMTETGCGFIASDEPREIGTRAFGRPGDLLRARVVDDALNDVSTGQVGELLVQSVGDNPRRTFFSCYLDDAKATEDAWHEDWFKTGDTVRQDESGMLYFVERKKNIIRRSGENIAAMEIEAALQSHENVVQAAVLAVPDDLREEEVFACVVIKDGVAPDEATARSLFDWVNGQLAYFKAPGYISFRSELPMTGTQKLQKSLIFSSDENPVSAKDTFDLRSLKRQTRAETSSKKGHEK</sequence>
<comment type="caution">
    <text evidence="6">The sequence shown here is derived from an EMBL/GenBank/DDBJ whole genome shotgun (WGS) entry which is preliminary data.</text>
</comment>
<dbReference type="Gene3D" id="3.30.300.30">
    <property type="match status" value="1"/>
</dbReference>
<dbReference type="GO" id="GO:0031956">
    <property type="term" value="F:medium-chain fatty acid-CoA ligase activity"/>
    <property type="evidence" value="ECO:0007669"/>
    <property type="project" value="TreeGrafter"/>
</dbReference>
<dbReference type="AlphaFoldDB" id="A0A0F9Q9J5"/>
<evidence type="ECO:0000259" key="4">
    <source>
        <dbReference type="Pfam" id="PF00501"/>
    </source>
</evidence>
<dbReference type="InterPro" id="IPR045851">
    <property type="entry name" value="AMP-bd_C_sf"/>
</dbReference>
<dbReference type="InterPro" id="IPR042099">
    <property type="entry name" value="ANL_N_sf"/>
</dbReference>
<gene>
    <name evidence="6" type="ORF">LCGC14_0746110</name>
</gene>
<dbReference type="Pfam" id="PF00501">
    <property type="entry name" value="AMP-binding"/>
    <property type="match status" value="1"/>
</dbReference>
<evidence type="ECO:0000256" key="2">
    <source>
        <dbReference type="ARBA" id="ARBA00022598"/>
    </source>
</evidence>
<dbReference type="PANTHER" id="PTHR43201:SF5">
    <property type="entry name" value="MEDIUM-CHAIN ACYL-COA LIGASE ACSF2, MITOCHONDRIAL"/>
    <property type="match status" value="1"/>
</dbReference>
<feature type="domain" description="AMP-binding enzyme C-terminal" evidence="5">
    <location>
        <begin position="432"/>
        <end position="510"/>
    </location>
</feature>
<feature type="region of interest" description="Disordered" evidence="3">
    <location>
        <begin position="522"/>
        <end position="551"/>
    </location>
</feature>
<dbReference type="SUPFAM" id="SSF56801">
    <property type="entry name" value="Acetyl-CoA synthetase-like"/>
    <property type="match status" value="1"/>
</dbReference>
<feature type="compositionally biased region" description="Basic and acidic residues" evidence="3">
    <location>
        <begin position="528"/>
        <end position="551"/>
    </location>
</feature>
<dbReference type="InterPro" id="IPR025110">
    <property type="entry name" value="AMP-bd_C"/>
</dbReference>
<dbReference type="Gene3D" id="3.40.50.12780">
    <property type="entry name" value="N-terminal domain of ligase-like"/>
    <property type="match status" value="1"/>
</dbReference>
<proteinExistence type="inferred from homology"/>
<comment type="similarity">
    <text evidence="1">Belongs to the ATP-dependent AMP-binding enzyme family.</text>
</comment>
<reference evidence="6" key="1">
    <citation type="journal article" date="2015" name="Nature">
        <title>Complex archaea that bridge the gap between prokaryotes and eukaryotes.</title>
        <authorList>
            <person name="Spang A."/>
            <person name="Saw J.H."/>
            <person name="Jorgensen S.L."/>
            <person name="Zaremba-Niedzwiedzka K."/>
            <person name="Martijn J."/>
            <person name="Lind A.E."/>
            <person name="van Eijk R."/>
            <person name="Schleper C."/>
            <person name="Guy L."/>
            <person name="Ettema T.J."/>
        </authorList>
    </citation>
    <scope>NUCLEOTIDE SEQUENCE</scope>
</reference>
<evidence type="ECO:0000256" key="3">
    <source>
        <dbReference type="SAM" id="MobiDB-lite"/>
    </source>
</evidence>
<keyword evidence="2" id="KW-0436">Ligase</keyword>
<evidence type="ECO:0000256" key="1">
    <source>
        <dbReference type="ARBA" id="ARBA00006432"/>
    </source>
</evidence>
<protein>
    <recommendedName>
        <fullName evidence="7">AMP-dependent synthetase/ligase domain-containing protein</fullName>
    </recommendedName>
</protein>
<dbReference type="EMBL" id="LAZR01001779">
    <property type="protein sequence ID" value="KKN39174.1"/>
    <property type="molecule type" value="Genomic_DNA"/>
</dbReference>
<dbReference type="PANTHER" id="PTHR43201">
    <property type="entry name" value="ACYL-COA SYNTHETASE"/>
    <property type="match status" value="1"/>
</dbReference>
<dbReference type="PROSITE" id="PS00455">
    <property type="entry name" value="AMP_BINDING"/>
    <property type="match status" value="1"/>
</dbReference>
<feature type="domain" description="AMP-dependent synthetase/ligase" evidence="4">
    <location>
        <begin position="16"/>
        <end position="368"/>
    </location>
</feature>
<accession>A0A0F9Q9J5</accession>
<dbReference type="GO" id="GO:0006631">
    <property type="term" value="P:fatty acid metabolic process"/>
    <property type="evidence" value="ECO:0007669"/>
    <property type="project" value="TreeGrafter"/>
</dbReference>
<dbReference type="InterPro" id="IPR020845">
    <property type="entry name" value="AMP-binding_CS"/>
</dbReference>
<dbReference type="Pfam" id="PF13193">
    <property type="entry name" value="AMP-binding_C"/>
    <property type="match status" value="1"/>
</dbReference>
<organism evidence="6">
    <name type="scientific">marine sediment metagenome</name>
    <dbReference type="NCBI Taxonomy" id="412755"/>
    <lineage>
        <taxon>unclassified sequences</taxon>
        <taxon>metagenomes</taxon>
        <taxon>ecological metagenomes</taxon>
    </lineage>
</organism>
<evidence type="ECO:0000259" key="5">
    <source>
        <dbReference type="Pfam" id="PF13193"/>
    </source>
</evidence>
<evidence type="ECO:0000313" key="6">
    <source>
        <dbReference type="EMBL" id="KKN39174.1"/>
    </source>
</evidence>
<evidence type="ECO:0008006" key="7">
    <source>
        <dbReference type="Google" id="ProtNLM"/>
    </source>
</evidence>
<name>A0A0F9Q9J5_9ZZZZ</name>